<dbReference type="EMBL" id="BAABAT010000023">
    <property type="protein sequence ID" value="GAA4256281.1"/>
    <property type="molecule type" value="Genomic_DNA"/>
</dbReference>
<evidence type="ECO:0000256" key="2">
    <source>
        <dbReference type="ARBA" id="ARBA00023125"/>
    </source>
</evidence>
<dbReference type="Pfam" id="PF13377">
    <property type="entry name" value="Peripla_BP_3"/>
    <property type="match status" value="1"/>
</dbReference>
<dbReference type="InterPro" id="IPR000843">
    <property type="entry name" value="HTH_LacI"/>
</dbReference>
<dbReference type="CDD" id="cd06267">
    <property type="entry name" value="PBP1_LacI_sugar_binding-like"/>
    <property type="match status" value="1"/>
</dbReference>
<accession>A0ABP8DHL9</accession>
<dbReference type="GO" id="GO:0003677">
    <property type="term" value="F:DNA binding"/>
    <property type="evidence" value="ECO:0007669"/>
    <property type="project" value="UniProtKB-KW"/>
</dbReference>
<dbReference type="PANTHER" id="PTHR30146">
    <property type="entry name" value="LACI-RELATED TRANSCRIPTIONAL REPRESSOR"/>
    <property type="match status" value="1"/>
</dbReference>
<sequence>MATSEEVARLAGVSRATVSRVLSGTAKVKDATRIRVEAAAARLGYQPDVAAQSLSGARSKTIALGFFANDVWTLSQLTRPQYHFHLDVLHHIEAAAAKAGYDLLVPSRPTSAASDSYVRLLRSRRVAGTIMVACPPDDVRIQALVESRLPTVFVDAIGAGPHATYVASDNADGARQITEHLLALGHRRIARITGTETDPSGRDRLAGIRAALGAAGIPEDPGLARRSDWSTEGAYRAALDLLETRRDFTAVIAESDMMAIGILRALHEHGLRVPDDVSITGFDDIDLAAFTQPPLTTVRQDTDAIGAAAVTSLLDIIDGGTPPPILLPTEVVVRRSTAAPRA</sequence>
<dbReference type="InterPro" id="IPR046335">
    <property type="entry name" value="LacI/GalR-like_sensor"/>
</dbReference>
<gene>
    <name evidence="5" type="ORF">GCM10022255_068520</name>
</gene>
<keyword evidence="6" id="KW-1185">Reference proteome</keyword>
<dbReference type="Pfam" id="PF00356">
    <property type="entry name" value="LacI"/>
    <property type="match status" value="1"/>
</dbReference>
<evidence type="ECO:0000259" key="4">
    <source>
        <dbReference type="PROSITE" id="PS50932"/>
    </source>
</evidence>
<dbReference type="CDD" id="cd01392">
    <property type="entry name" value="HTH_LacI"/>
    <property type="match status" value="1"/>
</dbReference>
<feature type="domain" description="HTH lacI-type" evidence="4">
    <location>
        <begin position="2"/>
        <end position="56"/>
    </location>
</feature>
<keyword evidence="3" id="KW-0804">Transcription</keyword>
<dbReference type="PROSITE" id="PS50932">
    <property type="entry name" value="HTH_LACI_2"/>
    <property type="match status" value="1"/>
</dbReference>
<dbReference type="Proteomes" id="UP001500620">
    <property type="component" value="Unassembled WGS sequence"/>
</dbReference>
<evidence type="ECO:0000313" key="6">
    <source>
        <dbReference type="Proteomes" id="UP001500620"/>
    </source>
</evidence>
<protein>
    <submittedName>
        <fullName evidence="5">LacI family DNA-binding transcriptional regulator</fullName>
    </submittedName>
</protein>
<dbReference type="InterPro" id="IPR028082">
    <property type="entry name" value="Peripla_BP_I"/>
</dbReference>
<dbReference type="SMART" id="SM00354">
    <property type="entry name" value="HTH_LACI"/>
    <property type="match status" value="1"/>
</dbReference>
<proteinExistence type="predicted"/>
<evidence type="ECO:0000256" key="1">
    <source>
        <dbReference type="ARBA" id="ARBA00023015"/>
    </source>
</evidence>
<reference evidence="6" key="1">
    <citation type="journal article" date="2019" name="Int. J. Syst. Evol. Microbiol.">
        <title>The Global Catalogue of Microorganisms (GCM) 10K type strain sequencing project: providing services to taxonomists for standard genome sequencing and annotation.</title>
        <authorList>
            <consortium name="The Broad Institute Genomics Platform"/>
            <consortium name="The Broad Institute Genome Sequencing Center for Infectious Disease"/>
            <person name="Wu L."/>
            <person name="Ma J."/>
        </authorList>
    </citation>
    <scope>NUCLEOTIDE SEQUENCE [LARGE SCALE GENOMIC DNA]</scope>
    <source>
        <strain evidence="6">JCM 17441</strain>
    </source>
</reference>
<name>A0ABP8DHL9_9ACTN</name>
<dbReference type="RefSeq" id="WP_345133286.1">
    <property type="nucleotide sequence ID" value="NZ_BAABAT010000023.1"/>
</dbReference>
<comment type="caution">
    <text evidence="5">The sequence shown here is derived from an EMBL/GenBank/DDBJ whole genome shotgun (WGS) entry which is preliminary data.</text>
</comment>
<dbReference type="InterPro" id="IPR010982">
    <property type="entry name" value="Lambda_DNA-bd_dom_sf"/>
</dbReference>
<evidence type="ECO:0000313" key="5">
    <source>
        <dbReference type="EMBL" id="GAA4256281.1"/>
    </source>
</evidence>
<dbReference type="PANTHER" id="PTHR30146:SF109">
    <property type="entry name" value="HTH-TYPE TRANSCRIPTIONAL REGULATOR GALS"/>
    <property type="match status" value="1"/>
</dbReference>
<evidence type="ECO:0000256" key="3">
    <source>
        <dbReference type="ARBA" id="ARBA00023163"/>
    </source>
</evidence>
<dbReference type="Gene3D" id="3.40.50.2300">
    <property type="match status" value="2"/>
</dbReference>
<dbReference type="SUPFAM" id="SSF47413">
    <property type="entry name" value="lambda repressor-like DNA-binding domains"/>
    <property type="match status" value="1"/>
</dbReference>
<dbReference type="Gene3D" id="1.10.260.40">
    <property type="entry name" value="lambda repressor-like DNA-binding domains"/>
    <property type="match status" value="1"/>
</dbReference>
<keyword evidence="2 5" id="KW-0238">DNA-binding</keyword>
<keyword evidence="1" id="KW-0805">Transcription regulation</keyword>
<dbReference type="SUPFAM" id="SSF53822">
    <property type="entry name" value="Periplasmic binding protein-like I"/>
    <property type="match status" value="1"/>
</dbReference>
<organism evidence="5 6">
    <name type="scientific">Dactylosporangium darangshiense</name>
    <dbReference type="NCBI Taxonomy" id="579108"/>
    <lineage>
        <taxon>Bacteria</taxon>
        <taxon>Bacillati</taxon>
        <taxon>Actinomycetota</taxon>
        <taxon>Actinomycetes</taxon>
        <taxon>Micromonosporales</taxon>
        <taxon>Micromonosporaceae</taxon>
        <taxon>Dactylosporangium</taxon>
    </lineage>
</organism>